<keyword evidence="5" id="KW-1133">Transmembrane helix</keyword>
<keyword evidence="5" id="KW-0812">Transmembrane</keyword>
<dbReference type="InterPro" id="IPR001611">
    <property type="entry name" value="Leu-rich_rpt"/>
</dbReference>
<evidence type="ECO:0000256" key="4">
    <source>
        <dbReference type="SAM" id="MobiDB-lite"/>
    </source>
</evidence>
<feature type="chain" id="PRO_5046463998" evidence="6">
    <location>
        <begin position="44"/>
        <end position="379"/>
    </location>
</feature>
<dbReference type="Gene3D" id="3.80.10.10">
    <property type="entry name" value="Ribonuclease Inhibitor"/>
    <property type="match status" value="1"/>
</dbReference>
<evidence type="ECO:0000313" key="8">
    <source>
        <dbReference type="EMBL" id="KAK6487815.1"/>
    </source>
</evidence>
<dbReference type="Pfam" id="PF00560">
    <property type="entry name" value="LRR_1"/>
    <property type="match status" value="1"/>
</dbReference>
<dbReference type="InterPro" id="IPR003591">
    <property type="entry name" value="Leu-rich_rpt_typical-subtyp"/>
</dbReference>
<feature type="transmembrane region" description="Helical" evidence="5">
    <location>
        <begin position="315"/>
        <end position="348"/>
    </location>
</feature>
<organism evidence="8 9">
    <name type="scientific">Huso huso</name>
    <name type="common">Beluga</name>
    <name type="synonym">Acipenser huso</name>
    <dbReference type="NCBI Taxonomy" id="61971"/>
    <lineage>
        <taxon>Eukaryota</taxon>
        <taxon>Metazoa</taxon>
        <taxon>Chordata</taxon>
        <taxon>Craniata</taxon>
        <taxon>Vertebrata</taxon>
        <taxon>Euteleostomi</taxon>
        <taxon>Actinopterygii</taxon>
        <taxon>Chondrostei</taxon>
        <taxon>Acipenseriformes</taxon>
        <taxon>Acipenseridae</taxon>
        <taxon>Huso</taxon>
    </lineage>
</organism>
<gene>
    <name evidence="8" type="ORF">HHUSO_G9111</name>
</gene>
<dbReference type="InterPro" id="IPR032675">
    <property type="entry name" value="LRR_dom_sf"/>
</dbReference>
<keyword evidence="2 6" id="KW-0732">Signal</keyword>
<dbReference type="PANTHER" id="PTHR24369">
    <property type="entry name" value="ANTIGEN BSP, PUTATIVE-RELATED"/>
    <property type="match status" value="1"/>
</dbReference>
<dbReference type="Pfam" id="PF13855">
    <property type="entry name" value="LRR_8"/>
    <property type="match status" value="1"/>
</dbReference>
<proteinExistence type="predicted"/>
<keyword evidence="1" id="KW-0433">Leucine-rich repeat</keyword>
<evidence type="ECO:0000256" key="1">
    <source>
        <dbReference type="ARBA" id="ARBA00022614"/>
    </source>
</evidence>
<feature type="region of interest" description="Disordered" evidence="4">
    <location>
        <begin position="264"/>
        <end position="293"/>
    </location>
</feature>
<dbReference type="Pfam" id="PF01462">
    <property type="entry name" value="LRRNT"/>
    <property type="match status" value="1"/>
</dbReference>
<evidence type="ECO:0000259" key="7">
    <source>
        <dbReference type="SMART" id="SM00013"/>
    </source>
</evidence>
<dbReference type="EMBL" id="JAHFZB010000007">
    <property type="protein sequence ID" value="KAK6487815.1"/>
    <property type="molecule type" value="Genomic_DNA"/>
</dbReference>
<evidence type="ECO:0000256" key="3">
    <source>
        <dbReference type="ARBA" id="ARBA00022737"/>
    </source>
</evidence>
<keyword evidence="5" id="KW-0472">Membrane</keyword>
<dbReference type="SMART" id="SM00013">
    <property type="entry name" value="LRRNT"/>
    <property type="match status" value="1"/>
</dbReference>
<keyword evidence="3" id="KW-0677">Repeat</keyword>
<feature type="domain" description="LRRNT" evidence="7">
    <location>
        <begin position="43"/>
        <end position="75"/>
    </location>
</feature>
<evidence type="ECO:0000256" key="2">
    <source>
        <dbReference type="ARBA" id="ARBA00022729"/>
    </source>
</evidence>
<name>A0ABR0ZSL5_HUSHU</name>
<comment type="caution">
    <text evidence="8">The sequence shown here is derived from an EMBL/GenBank/DDBJ whole genome shotgun (WGS) entry which is preliminary data.</text>
</comment>
<dbReference type="PANTHER" id="PTHR24369:SF175">
    <property type="entry name" value="LEUCINE RICH REPEATS AND TRANSMEMBRANE DOMAINS 2"/>
    <property type="match status" value="1"/>
</dbReference>
<evidence type="ECO:0000313" key="9">
    <source>
        <dbReference type="Proteomes" id="UP001369086"/>
    </source>
</evidence>
<dbReference type="SUPFAM" id="SSF52058">
    <property type="entry name" value="L domain-like"/>
    <property type="match status" value="1"/>
</dbReference>
<accession>A0ABR0ZSL5</accession>
<feature type="compositionally biased region" description="Pro residues" evidence="4">
    <location>
        <begin position="279"/>
        <end position="290"/>
    </location>
</feature>
<dbReference type="InterPro" id="IPR000372">
    <property type="entry name" value="LRRNT"/>
</dbReference>
<dbReference type="SMART" id="SM00369">
    <property type="entry name" value="LRR_TYP"/>
    <property type="match status" value="5"/>
</dbReference>
<feature type="region of interest" description="Disordered" evidence="4">
    <location>
        <begin position="359"/>
        <end position="379"/>
    </location>
</feature>
<evidence type="ECO:0000256" key="6">
    <source>
        <dbReference type="SAM" id="SignalP"/>
    </source>
</evidence>
<sequence>MSNMKNHTEAWEPQQSKPALRLWNTALLCLLGTMACLVETAWACPAPCECNSTVVDCSDRELLSLPSNLPPNTKTLLLLNNKLSSLSPRAFSNLTSLERLDLSNNFLDNLPASLFRDQGNLSELVLHNNSITGLGKGLLQSCPGLQRLDLSMNGLSQVPLGLLDDLPGVEWLSLADNRLQALERATFEPLSSLQHLHLSGNHWECDCNLRDFKHWIEWFLYRGGRIDGVECTLPKDLRGRDIRNVPMEMFNYCVQLEDGSLVPGGEGRGPPCSRGGENPPQPPPQPPIRPPTEVVEPVATGCVRQRYRPVSVRRAIGTVIIAGVVCGIVCIMMVVAAAYGCIYATLMAKYQRELKKRQPLMGDGDGEGEQDEKQISSVA</sequence>
<reference evidence="8 9" key="1">
    <citation type="submission" date="2021-05" db="EMBL/GenBank/DDBJ databases">
        <authorList>
            <person name="Zahm M."/>
            <person name="Klopp C."/>
            <person name="Cabau C."/>
            <person name="Kuhl H."/>
            <person name="Suciu R."/>
            <person name="Ciorpac M."/>
            <person name="Holostenco D."/>
            <person name="Gessner J."/>
            <person name="Wuertz S."/>
            <person name="Hohne C."/>
            <person name="Stock M."/>
            <person name="Gislard M."/>
            <person name="Lluch J."/>
            <person name="Milhes M."/>
            <person name="Lampietro C."/>
            <person name="Lopez Roques C."/>
            <person name="Donnadieu C."/>
            <person name="Du K."/>
            <person name="Schartl M."/>
            <person name="Guiguen Y."/>
        </authorList>
    </citation>
    <scope>NUCLEOTIDE SEQUENCE [LARGE SCALE GENOMIC DNA]</scope>
    <source>
        <strain evidence="8">Hh-F2</strain>
        <tissue evidence="8">Blood</tissue>
    </source>
</reference>
<dbReference type="Proteomes" id="UP001369086">
    <property type="component" value="Unassembled WGS sequence"/>
</dbReference>
<feature type="signal peptide" evidence="6">
    <location>
        <begin position="1"/>
        <end position="43"/>
    </location>
</feature>
<keyword evidence="9" id="KW-1185">Reference proteome</keyword>
<dbReference type="InterPro" id="IPR050541">
    <property type="entry name" value="LRR_TM_domain-containing"/>
</dbReference>
<evidence type="ECO:0000256" key="5">
    <source>
        <dbReference type="SAM" id="Phobius"/>
    </source>
</evidence>
<dbReference type="PROSITE" id="PS51450">
    <property type="entry name" value="LRR"/>
    <property type="match status" value="1"/>
</dbReference>
<protein>
    <submittedName>
        <fullName evidence="8">Leucine-rich repeat and transmembrane domain-containing protein 2-like</fullName>
    </submittedName>
</protein>